<protein>
    <recommendedName>
        <fullName evidence="5">DUF1570 domain-containing protein</fullName>
    </recommendedName>
</protein>
<evidence type="ECO:0000313" key="3">
    <source>
        <dbReference type="EMBL" id="CAI4031212.1"/>
    </source>
</evidence>
<sequence>MLKQWVALTVGAALYLSGGGVGAPDVAQAGSGDSAHAAQAVPDPWTQLIREAASLGLPTGFLREIPASFVTIEFEDLHTYAAEYHPAEHRMVLNRALSFNQAGLVLRPLRHLNRRDLGTLFHELFHAYLDYLMAVPAADRSRPGRELFRLAEDRQACRYTTVLITPIVQRKGATEERELSEREAWEALNETWAVFIGWAVWTRLEAAAPRNGQTADEGTVRREWVRRLQVAERNGEFRGYYEPEDAAEQALTKKRYLAHAYRITEEELRALLELVLEVPREVAKQAARTIVGDKRPPFPGHGCSPYPMPSGAGSTGAR</sequence>
<keyword evidence="2" id="KW-0732">Signal</keyword>
<keyword evidence="4" id="KW-1185">Reference proteome</keyword>
<evidence type="ECO:0008006" key="5">
    <source>
        <dbReference type="Google" id="ProtNLM"/>
    </source>
</evidence>
<dbReference type="AlphaFoldDB" id="A0AA86T3E3"/>
<feature type="chain" id="PRO_5041678316" description="DUF1570 domain-containing protein" evidence="2">
    <location>
        <begin position="24"/>
        <end position="318"/>
    </location>
</feature>
<feature type="signal peptide" evidence="2">
    <location>
        <begin position="1"/>
        <end position="23"/>
    </location>
</feature>
<feature type="region of interest" description="Disordered" evidence="1">
    <location>
        <begin position="292"/>
        <end position="318"/>
    </location>
</feature>
<proteinExistence type="predicted"/>
<dbReference type="Proteomes" id="UP001179121">
    <property type="component" value="Chromosome"/>
</dbReference>
<gene>
    <name evidence="3" type="ORF">DNFV4_01639</name>
</gene>
<dbReference type="KEGG" id="nti:DNFV4_01639"/>
<organism evidence="3 4">
    <name type="scientific">Nitrospira tepida</name>
    <dbReference type="NCBI Taxonomy" id="2973512"/>
    <lineage>
        <taxon>Bacteria</taxon>
        <taxon>Pseudomonadati</taxon>
        <taxon>Nitrospirota</taxon>
        <taxon>Nitrospiria</taxon>
        <taxon>Nitrospirales</taxon>
        <taxon>Nitrospiraceae</taxon>
        <taxon>Nitrospira</taxon>
    </lineage>
</organism>
<evidence type="ECO:0000256" key="2">
    <source>
        <dbReference type="SAM" id="SignalP"/>
    </source>
</evidence>
<dbReference type="EMBL" id="OX365700">
    <property type="protein sequence ID" value="CAI4031212.1"/>
    <property type="molecule type" value="Genomic_DNA"/>
</dbReference>
<reference evidence="3" key="1">
    <citation type="submission" date="2022-10" db="EMBL/GenBank/DDBJ databases">
        <authorList>
            <person name="Koch H."/>
        </authorList>
    </citation>
    <scope>NUCLEOTIDE SEQUENCE</scope>
    <source>
        <strain evidence="3">DNF</strain>
    </source>
</reference>
<evidence type="ECO:0000256" key="1">
    <source>
        <dbReference type="SAM" id="MobiDB-lite"/>
    </source>
</evidence>
<name>A0AA86T3E3_9BACT</name>
<dbReference type="RefSeq" id="WP_289268156.1">
    <property type="nucleotide sequence ID" value="NZ_OX365700.1"/>
</dbReference>
<accession>A0AA86T3E3</accession>
<evidence type="ECO:0000313" key="4">
    <source>
        <dbReference type="Proteomes" id="UP001179121"/>
    </source>
</evidence>